<gene>
    <name evidence="1" type="ORF">NM208_g3244</name>
</gene>
<keyword evidence="2" id="KW-1185">Reference proteome</keyword>
<accession>A0ACC1SPX1</accession>
<evidence type="ECO:0000313" key="2">
    <source>
        <dbReference type="Proteomes" id="UP001148629"/>
    </source>
</evidence>
<dbReference type="EMBL" id="JANRMS010000213">
    <property type="protein sequence ID" value="KAJ3544070.1"/>
    <property type="molecule type" value="Genomic_DNA"/>
</dbReference>
<reference evidence="1" key="1">
    <citation type="submission" date="2022-08" db="EMBL/GenBank/DDBJ databases">
        <title>Genome Sequence of Fusarium decemcellulare.</title>
        <authorList>
            <person name="Buettner E."/>
        </authorList>
    </citation>
    <scope>NUCLEOTIDE SEQUENCE</scope>
    <source>
        <strain evidence="1">Babe19</strain>
    </source>
</reference>
<proteinExistence type="predicted"/>
<dbReference type="Proteomes" id="UP001148629">
    <property type="component" value="Unassembled WGS sequence"/>
</dbReference>
<name>A0ACC1SPX1_9HYPO</name>
<sequence>MFYVARIKEGENSPMDPRCIAKAIQYSVETWDVHIISMSWGFKNEHSCISDDIRLAHARDKIMFAAASNEGANLPAGLGATFPASMREVICINSSDGYGNQSDLNPPARNGDFNFSTLGEAVLASSSSSELTRQTGSSFATPIAATIVALLLEFIMQKQIFRADTKLKQQAATKDGVTKLLHAIGNPVSGFRYLKPWDLIQCQGLTNSCPCKDCRKAAENKIRAPLSPLCPDSLPGAAFDASNKQHTSFCLPNTRVDILAQIHKWADEGDTRQVYWLKGMAGTGKTTIALTLAREYHAKGRLGGSFFYSRGGGDLALSRRFVATIALQLAECSPELRVRIKDAVDANPNISTKMSQNSLLIVVDALDECEGDDDVRLLIRCLTAIGDLPLQDEHRYFILHDIETSIVDRDLAEFYRHELEEIDRLFGLENLLSEHTINHLVQQSSELFIYAATVCRLIRQKKHHGARCLSNLIKAKGLPPGTMQKLDKLYMMILQNAANSELDPDESRDELEAFRRLVGALVVLFDTFSLTNICILLNETNIAPTLGNLQSILNIPEQPSKPINLLHPSFRDFLLDESR</sequence>
<organism evidence="1 2">
    <name type="scientific">Fusarium decemcellulare</name>
    <dbReference type="NCBI Taxonomy" id="57161"/>
    <lineage>
        <taxon>Eukaryota</taxon>
        <taxon>Fungi</taxon>
        <taxon>Dikarya</taxon>
        <taxon>Ascomycota</taxon>
        <taxon>Pezizomycotina</taxon>
        <taxon>Sordariomycetes</taxon>
        <taxon>Hypocreomycetidae</taxon>
        <taxon>Hypocreales</taxon>
        <taxon>Nectriaceae</taxon>
        <taxon>Fusarium</taxon>
        <taxon>Fusarium decemcellulare species complex</taxon>
    </lineage>
</organism>
<comment type="caution">
    <text evidence="1">The sequence shown here is derived from an EMBL/GenBank/DDBJ whole genome shotgun (WGS) entry which is preliminary data.</text>
</comment>
<protein>
    <submittedName>
        <fullName evidence="1">Uncharacterized protein</fullName>
    </submittedName>
</protein>
<evidence type="ECO:0000313" key="1">
    <source>
        <dbReference type="EMBL" id="KAJ3544070.1"/>
    </source>
</evidence>